<reference evidence="3" key="1">
    <citation type="journal article" date="2019" name="Int. J. Syst. Evol. Microbiol.">
        <title>The Global Catalogue of Microorganisms (GCM) 10K type strain sequencing project: providing services to taxonomists for standard genome sequencing and annotation.</title>
        <authorList>
            <consortium name="The Broad Institute Genomics Platform"/>
            <consortium name="The Broad Institute Genome Sequencing Center for Infectious Disease"/>
            <person name="Wu L."/>
            <person name="Ma J."/>
        </authorList>
    </citation>
    <scope>NUCLEOTIDE SEQUENCE [LARGE SCALE GENOMIC DNA]</scope>
    <source>
        <strain evidence="3">CCUG 59858</strain>
    </source>
</reference>
<keyword evidence="3" id="KW-1185">Reference proteome</keyword>
<protein>
    <recommendedName>
        <fullName evidence="4">Protein SidH</fullName>
    </recommendedName>
</protein>
<organism evidence="2 3">
    <name type="scientific">Legionella dresdenensis</name>
    <dbReference type="NCBI Taxonomy" id="450200"/>
    <lineage>
        <taxon>Bacteria</taxon>
        <taxon>Pseudomonadati</taxon>
        <taxon>Pseudomonadota</taxon>
        <taxon>Gammaproteobacteria</taxon>
        <taxon>Legionellales</taxon>
        <taxon>Legionellaceae</taxon>
        <taxon>Legionella</taxon>
    </lineage>
</organism>
<gene>
    <name evidence="2" type="ORF">ACFORL_11530</name>
</gene>
<evidence type="ECO:0008006" key="4">
    <source>
        <dbReference type="Google" id="ProtNLM"/>
    </source>
</evidence>
<evidence type="ECO:0000313" key="2">
    <source>
        <dbReference type="EMBL" id="MFC3909700.1"/>
    </source>
</evidence>
<evidence type="ECO:0000256" key="1">
    <source>
        <dbReference type="SAM" id="MobiDB-lite"/>
    </source>
</evidence>
<dbReference type="RefSeq" id="WP_382344162.1">
    <property type="nucleotide sequence ID" value="NZ_JBHSAB010000028.1"/>
</dbReference>
<dbReference type="Proteomes" id="UP001595758">
    <property type="component" value="Unassembled WGS sequence"/>
</dbReference>
<sequence length="1186" mass="133876">MSLKDTIQQARAQIVTHLEANLSDAVIEKIKFDLSALPYTDIKQDAPQVAAVKTLLNSLYYAEQIVNGLENKKAALGNMVLSPIQTAKSCWNLYQTVCNFSVIISEAGGLLGPDIDLLQPVLTETLQLVEQSAAWEQIKQFDAVNNSGAMLAAGINALKPAPKASVQSTVIVEFANQIPGILNQINQALNNKGESRNIGLSQVQLDAMSRVADIAFDDKLMGNVSLNRFAKTAQGLQELINQINTEKDSLTEETRAHFKSLLKQNISDLLCLLDEIECTNYLKAGILSNPLLAALAKQLGLEVVEECIKRSQKQRLEALGYHNIAAQEAINEVDRLQGQSNKFFSLLRKYEGQRLSALPAKTRNLLRQYYKDIQPAVAHQNLELDKMFVEALNDEKSPQSIWDHLKKFNVTLVEFLSQNETNHYDKLQTGVNEYYKSQKDSQVLKQDVIVSARHKLQGIRFNELRPYSHKSKLELFEVSPETQRAQNKLVLDSVNAVTQCARQLTWYLTERPASGPGFFQPAKVELDAIRKTYLKGQEIIHRLDPELDKKFVAALNTGNKEELVELAATLNSDQLRHSLEAVKTSVEAMRVPLSKPEPVTELLPVKRSSLNTMRGHFAALQELKISKLSSQALKYVQDAREPTLSKRVAARFTAKLPHVIADDDPAIVRQVKLLENGIHELNSALEAFEQINPEAGVMKLMWGMKNVGIKLLSVNSAFQSLAPELQERYRAAVDKLNDFKELIVSNENQLTGLANVNRQRTQIENGIYQLKEVARLMAKGERKLRVNLEWEPGKTKNFTLEELSNPEMMDKEIRKLVNSLDKLLPQQGGNRDALKNIQIVKQQLSKFLQRVGSALGTVNKAAMEKLPEMKAQLYKEVLQSVSQLEDDNYLKPGILLVPALQYVDKLFYSLVINLNLPYDDKVAVLKDSHFIDDFRHTLREQRKELILANPKNELDPLIKADKLEFADTIWLQHLTSYENNHEQLLDVEYGKILAKAMAKAGQLQSPFREQFKGELDKFYQENRKQLLGKEYSVAKFTKDIAKFEQGILPQYRFLQKVCSGLDEFCNNHKEITNTELAGFIDKKKQQFTDAAVPVSDRFQQAHHLAKDPELVEMSRNSSLARKFINWIKDIVSAVTATFASTESLEKRKATYIVSAVKEVYKEKTNLESRKEDLSEPEVKANVTPGA</sequence>
<evidence type="ECO:0000313" key="3">
    <source>
        <dbReference type="Proteomes" id="UP001595758"/>
    </source>
</evidence>
<feature type="region of interest" description="Disordered" evidence="1">
    <location>
        <begin position="1165"/>
        <end position="1186"/>
    </location>
</feature>
<feature type="compositionally biased region" description="Basic and acidic residues" evidence="1">
    <location>
        <begin position="1165"/>
        <end position="1178"/>
    </location>
</feature>
<proteinExistence type="predicted"/>
<accession>A0ABV8CHA0</accession>
<name>A0ABV8CHA0_9GAMM</name>
<dbReference type="EMBL" id="JBHSAB010000028">
    <property type="protein sequence ID" value="MFC3909700.1"/>
    <property type="molecule type" value="Genomic_DNA"/>
</dbReference>
<comment type="caution">
    <text evidence="2">The sequence shown here is derived from an EMBL/GenBank/DDBJ whole genome shotgun (WGS) entry which is preliminary data.</text>
</comment>